<gene>
    <name evidence="14" type="ORF">COS99_04505</name>
</gene>
<feature type="transmembrane region" description="Helical" evidence="12">
    <location>
        <begin position="172"/>
        <end position="194"/>
    </location>
</feature>
<dbReference type="InterPro" id="IPR018076">
    <property type="entry name" value="T2SS_GspF_dom"/>
</dbReference>
<keyword evidence="8 12" id="KW-1133">Transmembrane helix</keyword>
<feature type="domain" description="Type II secretion system protein GspF" evidence="13">
    <location>
        <begin position="275"/>
        <end position="397"/>
    </location>
</feature>
<comment type="function">
    <text evidence="1">Component of the type II secretion system inner membrane complex required for the energy-dependent secretion of extracellular factors such as proteases and toxins from the periplasm.</text>
</comment>
<dbReference type="InterPro" id="IPR001992">
    <property type="entry name" value="T2SS_GspF/T4SS_PilC_CS"/>
</dbReference>
<evidence type="ECO:0000256" key="9">
    <source>
        <dbReference type="ARBA" id="ARBA00023136"/>
    </source>
</evidence>
<evidence type="ECO:0000313" key="15">
    <source>
        <dbReference type="Proteomes" id="UP000230052"/>
    </source>
</evidence>
<dbReference type="Gene3D" id="1.20.81.30">
    <property type="entry name" value="Type II secretion system (T2SS), domain F"/>
    <property type="match status" value="2"/>
</dbReference>
<keyword evidence="4 11" id="KW-0813">Transport</keyword>
<comment type="similarity">
    <text evidence="3 11">Belongs to the GSP F family.</text>
</comment>
<organism evidence="14 15">
    <name type="scientific">Candidatus Aquitaenariimonas noxiae</name>
    <dbReference type="NCBI Taxonomy" id="1974741"/>
    <lineage>
        <taxon>Bacteria</taxon>
        <taxon>Pseudomonadati</taxon>
        <taxon>Candidatus Omnitrophota</taxon>
        <taxon>Candidatus Aquitaenariimonas</taxon>
    </lineage>
</organism>
<feature type="transmembrane region" description="Helical" evidence="12">
    <location>
        <begin position="378"/>
        <end position="399"/>
    </location>
</feature>
<proteinExistence type="inferred from homology"/>
<dbReference type="GO" id="GO:0005886">
    <property type="term" value="C:plasma membrane"/>
    <property type="evidence" value="ECO:0007669"/>
    <property type="project" value="UniProtKB-SubCell"/>
</dbReference>
<evidence type="ECO:0000256" key="8">
    <source>
        <dbReference type="ARBA" id="ARBA00022989"/>
    </source>
</evidence>
<evidence type="ECO:0000256" key="5">
    <source>
        <dbReference type="ARBA" id="ARBA00022475"/>
    </source>
</evidence>
<name>A0A2J0KST7_9BACT</name>
<dbReference type="PANTHER" id="PTHR30012">
    <property type="entry name" value="GENERAL SECRETION PATHWAY PROTEIN"/>
    <property type="match status" value="1"/>
</dbReference>
<evidence type="ECO:0000256" key="4">
    <source>
        <dbReference type="ARBA" id="ARBA00022448"/>
    </source>
</evidence>
<keyword evidence="6" id="KW-0997">Cell inner membrane</keyword>
<protein>
    <recommendedName>
        <fullName evidence="10">General secretion pathway protein F</fullName>
    </recommendedName>
</protein>
<accession>A0A2J0KST7</accession>
<evidence type="ECO:0000256" key="12">
    <source>
        <dbReference type="SAM" id="Phobius"/>
    </source>
</evidence>
<dbReference type="EMBL" id="PEWV01000042">
    <property type="protein sequence ID" value="PIU41578.1"/>
    <property type="molecule type" value="Genomic_DNA"/>
</dbReference>
<dbReference type="FunFam" id="1.20.81.30:FF:000001">
    <property type="entry name" value="Type II secretion system protein F"/>
    <property type="match status" value="2"/>
</dbReference>
<sequence length="407" mass="44845">MPSFRYVAKDQDGTNINSTVESADKKSAIDYLRKKNLIILSIEEASAQSIFSALAFFSGARKRVKLDDIVIFSRQLATMVDAGIPLVSAFDILGEQSEKNAFKKILLSIRDNIQTGSSLSESLAKHPNIFSSLFVNMVKAGESSGMLDEILERVASYLEKTSALIRKVKSALIYPAIITIMAVVITAVLLLKVIPVFEEIFKGFGAQLPYPTRVLIGVSNIFRHYFLLLAFTMSLCGFLLVMYVRTEKGRLMFDGIMLRLPVFGPLMTKVAISKFTRTLSTLTKSGVPILSALEIVGKTSGNKVVERAVEDVHKNIREGEKIAGPLARSKVFPPMVVRMISVGEETGELEKMLTKISDFYDEQVDAAVTGLTSMIEPLIICFLGIVIGTIVICMFMPIFKVSTLVNM</sequence>
<evidence type="ECO:0000256" key="7">
    <source>
        <dbReference type="ARBA" id="ARBA00022692"/>
    </source>
</evidence>
<reference evidence="14 15" key="1">
    <citation type="submission" date="2017-09" db="EMBL/GenBank/DDBJ databases">
        <title>Depth-based differentiation of microbial function through sediment-hosted aquifers and enrichment of novel symbionts in the deep terrestrial subsurface.</title>
        <authorList>
            <person name="Probst A.J."/>
            <person name="Ladd B."/>
            <person name="Jarett J.K."/>
            <person name="Geller-Mcgrath D.E."/>
            <person name="Sieber C.M."/>
            <person name="Emerson J.B."/>
            <person name="Anantharaman K."/>
            <person name="Thomas B.C."/>
            <person name="Malmstrom R."/>
            <person name="Stieglmeier M."/>
            <person name="Klingl A."/>
            <person name="Woyke T."/>
            <person name="Ryan C.M."/>
            <person name="Banfield J.F."/>
        </authorList>
    </citation>
    <scope>NUCLEOTIDE SEQUENCE [LARGE SCALE GENOMIC DNA]</scope>
    <source>
        <strain evidence="14">CG07_land_8_20_14_0_80_42_15</strain>
    </source>
</reference>
<dbReference type="PANTHER" id="PTHR30012:SF0">
    <property type="entry name" value="TYPE II SECRETION SYSTEM PROTEIN F-RELATED"/>
    <property type="match status" value="1"/>
</dbReference>
<dbReference type="Proteomes" id="UP000230052">
    <property type="component" value="Unassembled WGS sequence"/>
</dbReference>
<feature type="transmembrane region" description="Helical" evidence="12">
    <location>
        <begin position="225"/>
        <end position="244"/>
    </location>
</feature>
<dbReference type="PROSITE" id="PS00874">
    <property type="entry name" value="T2SP_F"/>
    <property type="match status" value="1"/>
</dbReference>
<keyword evidence="7 11" id="KW-0812">Transmembrane</keyword>
<evidence type="ECO:0000256" key="6">
    <source>
        <dbReference type="ARBA" id="ARBA00022519"/>
    </source>
</evidence>
<dbReference type="PRINTS" id="PR00812">
    <property type="entry name" value="BCTERIALGSPF"/>
</dbReference>
<evidence type="ECO:0000313" key="14">
    <source>
        <dbReference type="EMBL" id="PIU41578.1"/>
    </source>
</evidence>
<evidence type="ECO:0000256" key="2">
    <source>
        <dbReference type="ARBA" id="ARBA00004429"/>
    </source>
</evidence>
<dbReference type="AlphaFoldDB" id="A0A2J0KST7"/>
<evidence type="ECO:0000256" key="1">
    <source>
        <dbReference type="ARBA" id="ARBA00002684"/>
    </source>
</evidence>
<evidence type="ECO:0000256" key="11">
    <source>
        <dbReference type="RuleBase" id="RU003923"/>
    </source>
</evidence>
<dbReference type="Pfam" id="PF00482">
    <property type="entry name" value="T2SSF"/>
    <property type="match status" value="2"/>
</dbReference>
<dbReference type="InterPro" id="IPR003004">
    <property type="entry name" value="GspF/PilC"/>
</dbReference>
<feature type="domain" description="Type II secretion system protein GspF" evidence="13">
    <location>
        <begin position="72"/>
        <end position="195"/>
    </location>
</feature>
<evidence type="ECO:0000256" key="10">
    <source>
        <dbReference type="ARBA" id="ARBA00030750"/>
    </source>
</evidence>
<keyword evidence="9 12" id="KW-0472">Membrane</keyword>
<comment type="caution">
    <text evidence="14">The sequence shown here is derived from an EMBL/GenBank/DDBJ whole genome shotgun (WGS) entry which is preliminary data.</text>
</comment>
<dbReference type="GO" id="GO:0009306">
    <property type="term" value="P:protein secretion"/>
    <property type="evidence" value="ECO:0007669"/>
    <property type="project" value="InterPro"/>
</dbReference>
<evidence type="ECO:0000259" key="13">
    <source>
        <dbReference type="Pfam" id="PF00482"/>
    </source>
</evidence>
<dbReference type="InterPro" id="IPR042094">
    <property type="entry name" value="T2SS_GspF_sf"/>
</dbReference>
<keyword evidence="5" id="KW-1003">Cell membrane</keyword>
<comment type="subcellular location">
    <subcellularLocation>
        <location evidence="2">Cell inner membrane</location>
        <topology evidence="2">Multi-pass membrane protein</topology>
    </subcellularLocation>
    <subcellularLocation>
        <location evidence="11">Cell membrane</location>
        <topology evidence="11">Multi-pass membrane protein</topology>
    </subcellularLocation>
</comment>
<evidence type="ECO:0000256" key="3">
    <source>
        <dbReference type="ARBA" id="ARBA00005745"/>
    </source>
</evidence>